<feature type="transmembrane region" description="Helical" evidence="1">
    <location>
        <begin position="145"/>
        <end position="162"/>
    </location>
</feature>
<feature type="transmembrane region" description="Helical" evidence="1">
    <location>
        <begin position="474"/>
        <end position="491"/>
    </location>
</feature>
<protein>
    <recommendedName>
        <fullName evidence="4">Glycosyltransferase RgtA/B/C/D-like domain-containing protein</fullName>
    </recommendedName>
</protein>
<feature type="transmembrane region" description="Helical" evidence="1">
    <location>
        <begin position="122"/>
        <end position="139"/>
    </location>
</feature>
<name>A0A1V9F7E7_9BACT</name>
<evidence type="ECO:0008006" key="4">
    <source>
        <dbReference type="Google" id="ProtNLM"/>
    </source>
</evidence>
<dbReference type="EMBL" id="LVXG01000004">
    <property type="protein sequence ID" value="OQP54343.1"/>
    <property type="molecule type" value="Genomic_DNA"/>
</dbReference>
<evidence type="ECO:0000313" key="3">
    <source>
        <dbReference type="Proteomes" id="UP000192610"/>
    </source>
</evidence>
<feature type="transmembrane region" description="Helical" evidence="1">
    <location>
        <begin position="174"/>
        <end position="200"/>
    </location>
</feature>
<feature type="transmembrane region" description="Helical" evidence="1">
    <location>
        <begin position="412"/>
        <end position="434"/>
    </location>
</feature>
<keyword evidence="1" id="KW-1133">Transmembrane helix</keyword>
<evidence type="ECO:0000256" key="1">
    <source>
        <dbReference type="SAM" id="Phobius"/>
    </source>
</evidence>
<proteinExistence type="predicted"/>
<keyword evidence="1" id="KW-0812">Transmembrane</keyword>
<feature type="transmembrane region" description="Helical" evidence="1">
    <location>
        <begin position="25"/>
        <end position="45"/>
    </location>
</feature>
<dbReference type="STRING" id="354355.SAMN05660816_05118"/>
<dbReference type="AlphaFoldDB" id="A0A1V9F7E7"/>
<feature type="transmembrane region" description="Helical" evidence="1">
    <location>
        <begin position="212"/>
        <end position="230"/>
    </location>
</feature>
<gene>
    <name evidence="2" type="ORF">A4H97_22945</name>
</gene>
<feature type="transmembrane region" description="Helical" evidence="1">
    <location>
        <begin position="94"/>
        <end position="115"/>
    </location>
</feature>
<sequence length="517" mass="60797">MNFLQNQVREQSFKNYLFKDRRNRLILYLAAAAIIIQFAIFKYLYPHANYIHGDSFSYLEAADKNMTINTYLVGYSKFLRLVSIFAKPDLVLTAIQYLFIQCSTLFLLFTVFYFYRTGKVQIILFCFMVFNPLFLHLGNMVSSDGFFLALSMTWFALLLWIIHQPSRKIIIWHAVVLFIAFTVRYNAMIYPAIAILAFYLSKLPLRQKLMSIGLPLLLCGWFVGVTMYQYKRLTGYWQYSPFSGWQLANNALYAFRKVDSADRKPIPKKFFRLDTMVRGYFDLSRRTRITYASELGEASTFYMWSKGLPLMDYRDSLFKEKDTNAIELKKWASMGPLYKEYGLFLIKEYSTYFVAHFMWPNARKYYAPPIEFLEWYNGGIDKVDNRTKKWFGYSSTTIKTRMKNPETWVLDFYPILSGVINLVMLLGLLYYIILKGWQYLKVFNKTIIMGATVWLLNAGFTIFASSAALRFQSFPVLLTTIFSLLLVDWLIQLMRYMNRETICQSESNTHLSEHITA</sequence>
<feature type="transmembrane region" description="Helical" evidence="1">
    <location>
        <begin position="341"/>
        <end position="359"/>
    </location>
</feature>
<reference evidence="3" key="1">
    <citation type="submission" date="2016-04" db="EMBL/GenBank/DDBJ databases">
        <authorList>
            <person name="Chen L."/>
            <person name="Zhuang W."/>
            <person name="Wang G."/>
        </authorList>
    </citation>
    <scope>NUCLEOTIDE SEQUENCE [LARGE SCALE GENOMIC DNA]</scope>
    <source>
        <strain evidence="3">17621</strain>
    </source>
</reference>
<organism evidence="2 3">
    <name type="scientific">Niastella yeongjuensis</name>
    <dbReference type="NCBI Taxonomy" id="354355"/>
    <lineage>
        <taxon>Bacteria</taxon>
        <taxon>Pseudomonadati</taxon>
        <taxon>Bacteroidota</taxon>
        <taxon>Chitinophagia</taxon>
        <taxon>Chitinophagales</taxon>
        <taxon>Chitinophagaceae</taxon>
        <taxon>Niastella</taxon>
    </lineage>
</organism>
<evidence type="ECO:0000313" key="2">
    <source>
        <dbReference type="EMBL" id="OQP54343.1"/>
    </source>
</evidence>
<keyword evidence="3" id="KW-1185">Reference proteome</keyword>
<keyword evidence="1" id="KW-0472">Membrane</keyword>
<accession>A0A1V9F7E7</accession>
<dbReference type="Proteomes" id="UP000192610">
    <property type="component" value="Unassembled WGS sequence"/>
</dbReference>
<feature type="transmembrane region" description="Helical" evidence="1">
    <location>
        <begin position="446"/>
        <end position="468"/>
    </location>
</feature>
<comment type="caution">
    <text evidence="2">The sequence shown here is derived from an EMBL/GenBank/DDBJ whole genome shotgun (WGS) entry which is preliminary data.</text>
</comment>